<gene>
    <name evidence="6" type="ORF">M378DRAFT_432875</name>
</gene>
<dbReference type="Proteomes" id="UP000054549">
    <property type="component" value="Unassembled WGS sequence"/>
</dbReference>
<evidence type="ECO:0000259" key="5">
    <source>
        <dbReference type="Pfam" id="PF05426"/>
    </source>
</evidence>
<evidence type="ECO:0000313" key="7">
    <source>
        <dbReference type="Proteomes" id="UP000054549"/>
    </source>
</evidence>
<feature type="signal peptide" evidence="4">
    <location>
        <begin position="1"/>
        <end position="31"/>
    </location>
</feature>
<dbReference type="GO" id="GO:0042597">
    <property type="term" value="C:periplasmic space"/>
    <property type="evidence" value="ECO:0007669"/>
    <property type="project" value="InterPro"/>
</dbReference>
<reference evidence="6 7" key="1">
    <citation type="submission" date="2014-04" db="EMBL/GenBank/DDBJ databases">
        <title>Evolutionary Origins and Diversification of the Mycorrhizal Mutualists.</title>
        <authorList>
            <consortium name="DOE Joint Genome Institute"/>
            <consortium name="Mycorrhizal Genomics Consortium"/>
            <person name="Kohler A."/>
            <person name="Kuo A."/>
            <person name="Nagy L.G."/>
            <person name="Floudas D."/>
            <person name="Copeland A."/>
            <person name="Barry K.W."/>
            <person name="Cichocki N."/>
            <person name="Veneault-Fourrey C."/>
            <person name="LaButti K."/>
            <person name="Lindquist E.A."/>
            <person name="Lipzen A."/>
            <person name="Lundell T."/>
            <person name="Morin E."/>
            <person name="Murat C."/>
            <person name="Riley R."/>
            <person name="Ohm R."/>
            <person name="Sun H."/>
            <person name="Tunlid A."/>
            <person name="Henrissat B."/>
            <person name="Grigoriev I.V."/>
            <person name="Hibbett D.S."/>
            <person name="Martin F."/>
        </authorList>
    </citation>
    <scope>NUCLEOTIDE SEQUENCE [LARGE SCALE GENOMIC DNA]</scope>
    <source>
        <strain evidence="6 7">Koide BX008</strain>
    </source>
</reference>
<evidence type="ECO:0000256" key="2">
    <source>
        <dbReference type="ARBA" id="ARBA00023239"/>
    </source>
</evidence>
<evidence type="ECO:0000256" key="3">
    <source>
        <dbReference type="SAM" id="MobiDB-lite"/>
    </source>
</evidence>
<proteinExistence type="predicted"/>
<dbReference type="AlphaFoldDB" id="A0A0C2XBE0"/>
<accession>A0A0C2XBE0</accession>
<protein>
    <recommendedName>
        <fullName evidence="5">Alginate lyase domain-containing protein</fullName>
    </recommendedName>
</protein>
<sequence length="471" mass="51882">MVPSGHGTAFWSTLFLTFIVLSLLVPPPVTAFFSLANDFVDPSYILSGKYKNQTQVAQQTLIAWANELNVQAPWSVTNKTYVAPSGDKHDYMSWSPYWWPDCSRVGNTTVLSLQTEWTTCPYVNRDGRINPDVTMIKDDLSFQNLSDGIFYNAMAWGLQSDRGSTVYSRSAVNFINTWFLNPDTKMNPNLDYAQIIRGPHQWQGSQYGLIDLKCFPKIASAILILRDGKAPDWTPDIDTGMASWAKEYINWLQTSAQGINESRSTNNHGTFYENQLAALKLISGDVTGANQNARAYFSNQYLNQISANGKQPLELARTRPYHYSAFNIAGMITNGRIAAYTGNSSVWNLPSLSGATIKTAVDYAITMNASATNETPAIDELTPYIAAVASIYGDPNGKYKTQLDTMQSGWQSEAWVVWNQPLKMDLSSPSSSSSSSLATGTNSSSTSSSEKSMGVNLLLALMGLLMGCFLQ</sequence>
<keyword evidence="7" id="KW-1185">Reference proteome</keyword>
<dbReference type="GO" id="GO:0016829">
    <property type="term" value="F:lyase activity"/>
    <property type="evidence" value="ECO:0007669"/>
    <property type="project" value="UniProtKB-KW"/>
</dbReference>
<evidence type="ECO:0000256" key="1">
    <source>
        <dbReference type="ARBA" id="ARBA00022729"/>
    </source>
</evidence>
<dbReference type="Pfam" id="PF05426">
    <property type="entry name" value="Alginate_lyase"/>
    <property type="match status" value="1"/>
</dbReference>
<evidence type="ECO:0000256" key="4">
    <source>
        <dbReference type="SAM" id="SignalP"/>
    </source>
</evidence>
<dbReference type="HOGENOM" id="CLU_031144_1_0_1"/>
<dbReference type="InParanoid" id="A0A0C2XBE0"/>
<dbReference type="Gene3D" id="1.50.10.100">
    <property type="entry name" value="Chondroitin AC/alginate lyase"/>
    <property type="match status" value="1"/>
</dbReference>
<dbReference type="OrthoDB" id="63533at2759"/>
<keyword evidence="1 4" id="KW-0732">Signal</keyword>
<dbReference type="InterPro" id="IPR008397">
    <property type="entry name" value="Alginate_lyase_dom"/>
</dbReference>
<dbReference type="EMBL" id="KN818238">
    <property type="protein sequence ID" value="KIL66143.1"/>
    <property type="molecule type" value="Genomic_DNA"/>
</dbReference>
<evidence type="ECO:0000313" key="6">
    <source>
        <dbReference type="EMBL" id="KIL66143.1"/>
    </source>
</evidence>
<keyword evidence="2" id="KW-0456">Lyase</keyword>
<dbReference type="InterPro" id="IPR008929">
    <property type="entry name" value="Chondroitin_lyas"/>
</dbReference>
<organism evidence="6 7">
    <name type="scientific">Amanita muscaria (strain Koide BX008)</name>
    <dbReference type="NCBI Taxonomy" id="946122"/>
    <lineage>
        <taxon>Eukaryota</taxon>
        <taxon>Fungi</taxon>
        <taxon>Dikarya</taxon>
        <taxon>Basidiomycota</taxon>
        <taxon>Agaricomycotina</taxon>
        <taxon>Agaricomycetes</taxon>
        <taxon>Agaricomycetidae</taxon>
        <taxon>Agaricales</taxon>
        <taxon>Pluteineae</taxon>
        <taxon>Amanitaceae</taxon>
        <taxon>Amanita</taxon>
    </lineage>
</organism>
<feature type="region of interest" description="Disordered" evidence="3">
    <location>
        <begin position="427"/>
        <end position="450"/>
    </location>
</feature>
<dbReference type="SUPFAM" id="SSF48230">
    <property type="entry name" value="Chondroitin AC/alginate lyase"/>
    <property type="match status" value="1"/>
</dbReference>
<feature type="domain" description="Alginate lyase" evidence="5">
    <location>
        <begin position="75"/>
        <end position="367"/>
    </location>
</feature>
<name>A0A0C2XBE0_AMAMK</name>
<dbReference type="STRING" id="946122.A0A0C2XBE0"/>
<feature type="chain" id="PRO_5002174124" description="Alginate lyase domain-containing protein" evidence="4">
    <location>
        <begin position="32"/>
        <end position="471"/>
    </location>
</feature>